<dbReference type="PATRIC" id="fig|1166016.3.peg.2524"/>
<evidence type="ECO:0000313" key="1">
    <source>
        <dbReference type="EMBL" id="AFI90589.1"/>
    </source>
</evidence>
<protein>
    <submittedName>
        <fullName evidence="1">Uncharacterized protein</fullName>
    </submittedName>
</protein>
<dbReference type="EMBL" id="CP003415">
    <property type="protein sequence ID" value="AFI90589.1"/>
    <property type="molecule type" value="Genomic_DNA"/>
</dbReference>
<sequence length="36" mass="4072">MFLSPHLDNLALLLVFWQISLKTDLPQTMTGDPLSD</sequence>
<organism evidence="1 2">
    <name type="scientific">Pectobacterium parmentieri</name>
    <dbReference type="NCBI Taxonomy" id="1905730"/>
    <lineage>
        <taxon>Bacteria</taxon>
        <taxon>Pseudomonadati</taxon>
        <taxon>Pseudomonadota</taxon>
        <taxon>Gammaproteobacteria</taxon>
        <taxon>Enterobacterales</taxon>
        <taxon>Pectobacteriaceae</taxon>
        <taxon>Pectobacterium</taxon>
    </lineage>
</organism>
<accession>A0A0H3I5S0</accession>
<dbReference type="eggNOG" id="ENOG5031I1J">
    <property type="taxonomic scope" value="Bacteria"/>
</dbReference>
<proteinExistence type="predicted"/>
<dbReference type="Proteomes" id="UP000008044">
    <property type="component" value="Chromosome"/>
</dbReference>
<dbReference type="KEGG" id="pec:W5S_2501"/>
<dbReference type="HOGENOM" id="CLU_3357594_0_0_6"/>
<gene>
    <name evidence="1" type="ordered locus">W5S_2501</name>
</gene>
<reference evidence="1 2" key="1">
    <citation type="journal article" date="2012" name="J. Bacteriol.">
        <title>Genome sequence of Pectobacterium sp. strain SCC3193.</title>
        <authorList>
            <person name="Koskinen J.P."/>
            <person name="Laine P."/>
            <person name="Niemi O."/>
            <person name="Nykyri J."/>
            <person name="Harjunpaa H."/>
            <person name="Auvinen P."/>
            <person name="Paulin L."/>
            <person name="Pirhonen M."/>
            <person name="Palva T."/>
            <person name="Holm L."/>
        </authorList>
    </citation>
    <scope>NUCLEOTIDE SEQUENCE [LARGE SCALE GENOMIC DNA]</scope>
    <source>
        <strain evidence="1 2">SCC3193</strain>
    </source>
</reference>
<dbReference type="AlphaFoldDB" id="A0A0H3I5S0"/>
<name>A0A0H3I5S0_PECPM</name>
<evidence type="ECO:0000313" key="2">
    <source>
        <dbReference type="Proteomes" id="UP000008044"/>
    </source>
</evidence>